<dbReference type="Gene3D" id="3.40.50.410">
    <property type="entry name" value="von Willebrand factor, type A domain"/>
    <property type="match status" value="1"/>
</dbReference>
<dbReference type="InterPro" id="IPR002035">
    <property type="entry name" value="VWF_A"/>
</dbReference>
<dbReference type="InterPro" id="IPR050458">
    <property type="entry name" value="LolB"/>
</dbReference>
<proteinExistence type="predicted"/>
<dbReference type="PANTHER" id="PTHR30634:SF16">
    <property type="entry name" value="OUTER-MEMBRANE LIPOPROTEIN LOLB"/>
    <property type="match status" value="1"/>
</dbReference>
<dbReference type="InterPro" id="IPR036465">
    <property type="entry name" value="vWFA_dom_sf"/>
</dbReference>
<feature type="domain" description="VWFA" evidence="2">
    <location>
        <begin position="224"/>
        <end position="383"/>
    </location>
</feature>
<accession>A0AAW8D238</accession>
<dbReference type="SMART" id="SM00327">
    <property type="entry name" value="VWA"/>
    <property type="match status" value="1"/>
</dbReference>
<dbReference type="Proteomes" id="UP001242045">
    <property type="component" value="Unassembled WGS sequence"/>
</dbReference>
<reference evidence="3" key="1">
    <citation type="submission" date="2023-07" db="EMBL/GenBank/DDBJ databases">
        <title>Sorghum-associated microbial communities from plants grown in Nebraska, USA.</title>
        <authorList>
            <person name="Schachtman D."/>
        </authorList>
    </citation>
    <scope>NUCLEOTIDE SEQUENCE</scope>
    <source>
        <strain evidence="3">DS3754</strain>
    </source>
</reference>
<dbReference type="AlphaFoldDB" id="A0AAW8D238"/>
<dbReference type="Pfam" id="PF05762">
    <property type="entry name" value="VWA_CoxE"/>
    <property type="match status" value="1"/>
</dbReference>
<name>A0AAW8D238_9BURK</name>
<gene>
    <name evidence="3" type="ORF">J2W31_003912</name>
</gene>
<dbReference type="RefSeq" id="WP_307685755.1">
    <property type="nucleotide sequence ID" value="NZ_JAUSRD010000009.1"/>
</dbReference>
<dbReference type="InterPro" id="IPR008912">
    <property type="entry name" value="Uncharacterised_CoxE"/>
</dbReference>
<protein>
    <submittedName>
        <fullName evidence="3">Mg-chelatase subunit ChlD</fullName>
    </submittedName>
</protein>
<dbReference type="SUPFAM" id="SSF53300">
    <property type="entry name" value="vWA-like"/>
    <property type="match status" value="1"/>
</dbReference>
<evidence type="ECO:0000313" key="4">
    <source>
        <dbReference type="Proteomes" id="UP001242045"/>
    </source>
</evidence>
<sequence length="406" mass="43979">MSANLQGTADTEGEAPLPPTDRLQRWRLVLGSEANASCGAVEGRVREIDQALAALYEADGRRGLGQGGQRGGRGDSAPSVARWLGDIRKYFPSQVVQVMQRDAMERLNLRQMLLQPEMLENAQPDVHLVANLVALSSVIPAGTKDTARAVVRKVVDELMKKLEEPMRSAVSGALNRSQRNRRPRHSEIDWNRTIRANLRHWQPDYRTVVPQTLVGYGRKARQPQREVILCIDQSGSMAASVVYSSIFGAVMASLPAVATKLVVFDTAVVDMTEQLQDPVDLLFGVQLGGGTDINGAVGYCQSLVREPRNTILILISDLYEGGVEDNLLRRANELVEAGVQFIALLALSDEGAPAYDRDLASKLAALGVPSFACTPDAFPGLMAAAIKREDVATWAAGQGLKTSRAA</sequence>
<evidence type="ECO:0000313" key="3">
    <source>
        <dbReference type="EMBL" id="MDP9894788.1"/>
    </source>
</evidence>
<evidence type="ECO:0000259" key="2">
    <source>
        <dbReference type="SMART" id="SM00327"/>
    </source>
</evidence>
<feature type="region of interest" description="Disordered" evidence="1">
    <location>
        <begin position="1"/>
        <end position="20"/>
    </location>
</feature>
<dbReference type="CDD" id="cd01462">
    <property type="entry name" value="VWA_YIEM_type"/>
    <property type="match status" value="1"/>
</dbReference>
<dbReference type="EMBL" id="JAUSRD010000009">
    <property type="protein sequence ID" value="MDP9894788.1"/>
    <property type="molecule type" value="Genomic_DNA"/>
</dbReference>
<evidence type="ECO:0000256" key="1">
    <source>
        <dbReference type="SAM" id="MobiDB-lite"/>
    </source>
</evidence>
<organism evidence="3 4">
    <name type="scientific">Variovorax boronicumulans</name>
    <dbReference type="NCBI Taxonomy" id="436515"/>
    <lineage>
        <taxon>Bacteria</taxon>
        <taxon>Pseudomonadati</taxon>
        <taxon>Pseudomonadota</taxon>
        <taxon>Betaproteobacteria</taxon>
        <taxon>Burkholderiales</taxon>
        <taxon>Comamonadaceae</taxon>
        <taxon>Variovorax</taxon>
    </lineage>
</organism>
<dbReference type="PANTHER" id="PTHR30634">
    <property type="entry name" value="OUTER MEMBRANE LOLAB LIPOPROTEIN INSERTION APPARATUS"/>
    <property type="match status" value="1"/>
</dbReference>
<comment type="caution">
    <text evidence="3">The sequence shown here is derived from an EMBL/GenBank/DDBJ whole genome shotgun (WGS) entry which is preliminary data.</text>
</comment>